<organism evidence="1 2">
    <name type="scientific">Nocardioides massiliensis</name>
    <dbReference type="NCBI Taxonomy" id="1325935"/>
    <lineage>
        <taxon>Bacteria</taxon>
        <taxon>Bacillati</taxon>
        <taxon>Actinomycetota</taxon>
        <taxon>Actinomycetes</taxon>
        <taxon>Propionibacteriales</taxon>
        <taxon>Nocardioidaceae</taxon>
        <taxon>Nocardioides</taxon>
    </lineage>
</organism>
<reference evidence="1 2" key="1">
    <citation type="submission" date="2023-07" db="EMBL/GenBank/DDBJ databases">
        <title>Sequencing the genomes of 1000 actinobacteria strains.</title>
        <authorList>
            <person name="Klenk H.-P."/>
        </authorList>
    </citation>
    <scope>NUCLEOTIDE SEQUENCE [LARGE SCALE GENOMIC DNA]</scope>
    <source>
        <strain evidence="1 2">GD13</strain>
    </source>
</reference>
<keyword evidence="2" id="KW-1185">Reference proteome</keyword>
<sequence length="438" mass="45895">MTWPRFQFTAGPSADAEVRLDLNAEGIELADSRVLVDGFGFGMPELDGEPGARGRAWGVRTQSLPWKVTGSKAAALALLGLLARELTRQENWLRVQLSPSTEPRWLHTYAASADQVSLNQVYWDAESDTWRTTLSVPADPFALGPRVDMDPVTVTNSPIAGTHPMQVKLPPVLGEVPAPALVVVEKAAAGGMLGPLVAVTNEAATVHAAGSWGPAVGSAVTAAGYLAGSYRPTSGGLADWAVVGTWEPGVLPQGRRRALLRVGATPGAGAVLLRAVVGGLAMPPVLVQCTDQVRWVDLGSLPYPMPDDDGLGAAPAVPVVIAARRARPGGELRLDDRLLLVDGAWDADLLKLTARDGGTGPTRLAVNADARRARAVIADAAVPPPAASGGWPHLHPGRDNHLLVAQNVDPLGLAGRNDDAASTTTVRVSYQPRYLWGV</sequence>
<protein>
    <recommendedName>
        <fullName evidence="3">Phage tail protein</fullName>
    </recommendedName>
</protein>
<dbReference type="EMBL" id="JAUSQM010000001">
    <property type="protein sequence ID" value="MDP9820378.1"/>
    <property type="molecule type" value="Genomic_DNA"/>
</dbReference>
<evidence type="ECO:0008006" key="3">
    <source>
        <dbReference type="Google" id="ProtNLM"/>
    </source>
</evidence>
<dbReference type="RefSeq" id="WP_068117382.1">
    <property type="nucleotide sequence ID" value="NZ_CCXJ01000084.1"/>
</dbReference>
<evidence type="ECO:0000313" key="2">
    <source>
        <dbReference type="Proteomes" id="UP001240447"/>
    </source>
</evidence>
<proteinExistence type="predicted"/>
<evidence type="ECO:0000313" key="1">
    <source>
        <dbReference type="EMBL" id="MDP9820378.1"/>
    </source>
</evidence>
<comment type="caution">
    <text evidence="1">The sequence shown here is derived from an EMBL/GenBank/DDBJ whole genome shotgun (WGS) entry which is preliminary data.</text>
</comment>
<dbReference type="Proteomes" id="UP001240447">
    <property type="component" value="Unassembled WGS sequence"/>
</dbReference>
<accession>A0ABT9NIY7</accession>
<gene>
    <name evidence="1" type="ORF">J2S59_000187</name>
</gene>
<name>A0ABT9NIY7_9ACTN</name>